<evidence type="ECO:0000256" key="16">
    <source>
        <dbReference type="ARBA" id="ARBA00032853"/>
    </source>
</evidence>
<comment type="cofactor">
    <cofactor evidence="1 19">
        <name>Mg(2+)</name>
        <dbReference type="ChEBI" id="CHEBI:18420"/>
    </cofactor>
</comment>
<dbReference type="EC" id="2.7.8.26" evidence="5 19"/>
<evidence type="ECO:0000256" key="6">
    <source>
        <dbReference type="ARBA" id="ARBA00015850"/>
    </source>
</evidence>
<evidence type="ECO:0000256" key="9">
    <source>
        <dbReference type="ARBA" id="ARBA00022679"/>
    </source>
</evidence>
<comment type="catalytic activity">
    <reaction evidence="18 19">
        <text>alpha-ribazole 5'-phosphate + adenosylcob(III)inamide-GDP = adenosylcob(III)alamin 5'-phosphate + GMP + H(+)</text>
        <dbReference type="Rhea" id="RHEA:23560"/>
        <dbReference type="ChEBI" id="CHEBI:15378"/>
        <dbReference type="ChEBI" id="CHEBI:57918"/>
        <dbReference type="ChEBI" id="CHEBI:58115"/>
        <dbReference type="ChEBI" id="CHEBI:60487"/>
        <dbReference type="ChEBI" id="CHEBI:60493"/>
        <dbReference type="EC" id="2.7.8.26"/>
    </reaction>
</comment>
<dbReference type="GO" id="GO:0051073">
    <property type="term" value="F:adenosylcobinamide-GDP ribazoletransferase activity"/>
    <property type="evidence" value="ECO:0007669"/>
    <property type="project" value="UniProtKB-UniRule"/>
</dbReference>
<dbReference type="GO" id="GO:0008818">
    <property type="term" value="F:cobalamin 5'-phosphate synthase activity"/>
    <property type="evidence" value="ECO:0007669"/>
    <property type="project" value="UniProtKB-UniRule"/>
</dbReference>
<dbReference type="HAMAP" id="MF_00719">
    <property type="entry name" value="CobS"/>
    <property type="match status" value="1"/>
</dbReference>
<dbReference type="UniPathway" id="UPA00148">
    <property type="reaction ID" value="UER00238"/>
</dbReference>
<dbReference type="PANTHER" id="PTHR34148:SF1">
    <property type="entry name" value="ADENOSYLCOBINAMIDE-GDP RIBAZOLETRANSFERASE"/>
    <property type="match status" value="1"/>
</dbReference>
<feature type="transmembrane region" description="Helical" evidence="19">
    <location>
        <begin position="111"/>
        <end position="131"/>
    </location>
</feature>
<feature type="transmembrane region" description="Helical" evidence="19">
    <location>
        <begin position="235"/>
        <end position="254"/>
    </location>
</feature>
<dbReference type="Pfam" id="PF02654">
    <property type="entry name" value="CobS"/>
    <property type="match status" value="1"/>
</dbReference>
<gene>
    <name evidence="19" type="primary">cobS</name>
    <name evidence="21" type="ORF">ENU08_03070</name>
    <name evidence="20" type="ORF">ENU41_06310</name>
</gene>
<evidence type="ECO:0000313" key="20">
    <source>
        <dbReference type="EMBL" id="HGQ36271.1"/>
    </source>
</evidence>
<feature type="transmembrane region" description="Helical" evidence="19">
    <location>
        <begin position="178"/>
        <end position="197"/>
    </location>
</feature>
<keyword evidence="9 19" id="KW-0808">Transferase</keyword>
<dbReference type="GO" id="GO:0009236">
    <property type="term" value="P:cobalamin biosynthetic process"/>
    <property type="evidence" value="ECO:0007669"/>
    <property type="project" value="UniProtKB-UniRule"/>
</dbReference>
<comment type="caution">
    <text evidence="21">The sequence shown here is derived from an EMBL/GenBank/DDBJ whole genome shotgun (WGS) entry which is preliminary data.</text>
</comment>
<accession>A0A7C4JJ26</accession>
<evidence type="ECO:0000256" key="1">
    <source>
        <dbReference type="ARBA" id="ARBA00001946"/>
    </source>
</evidence>
<protein>
    <recommendedName>
        <fullName evidence="6 19">Adenosylcobinamide-GDP ribazoletransferase</fullName>
        <ecNumber evidence="5 19">2.7.8.26</ecNumber>
    </recommendedName>
    <alternativeName>
        <fullName evidence="16 19">Cobalamin synthase</fullName>
    </alternativeName>
    <alternativeName>
        <fullName evidence="15 19">Cobalamin-5'-phosphate synthase</fullName>
    </alternativeName>
</protein>
<keyword evidence="12 19" id="KW-1133">Transmembrane helix</keyword>
<proteinExistence type="inferred from homology"/>
<dbReference type="AlphaFoldDB" id="A0A7C4JJ26"/>
<evidence type="ECO:0000256" key="10">
    <source>
        <dbReference type="ARBA" id="ARBA00022692"/>
    </source>
</evidence>
<name>A0A7C4JJ26_9CREN</name>
<evidence type="ECO:0000256" key="17">
    <source>
        <dbReference type="ARBA" id="ARBA00048623"/>
    </source>
</evidence>
<keyword evidence="11 19" id="KW-0460">Magnesium</keyword>
<sequence length="257" mass="28497">MFKAFFSLVSFFTVIPIPGKFLLDAPMFSNLYFLPLVGLLRGGVTVVPLVVYSLSRIEGAHIIAFTAIAFHFISQGFLHADGLIDFAEAILAHRFGVDGYKVVKDRYRGSYAIAAFSVYTLGLFSVVTALIERLSMVKLMGLLVISEVWSTMIIMLISYFGREPPEGIGRMFKRNLSLGDVVVSLVLSSTISLTLTFTTNIGFWFLVATLIALVFVLVLSRALAHKVLGFVNGDVLGFSSEFFYLITLISYWVVTWI</sequence>
<evidence type="ECO:0000256" key="14">
    <source>
        <dbReference type="ARBA" id="ARBA00025228"/>
    </source>
</evidence>
<comment type="similarity">
    <text evidence="4 19">Belongs to the CobS family.</text>
</comment>
<evidence type="ECO:0000256" key="13">
    <source>
        <dbReference type="ARBA" id="ARBA00023136"/>
    </source>
</evidence>
<evidence type="ECO:0000256" key="19">
    <source>
        <dbReference type="HAMAP-Rule" id="MF_00719"/>
    </source>
</evidence>
<keyword evidence="13 19" id="KW-0472">Membrane</keyword>
<evidence type="ECO:0000256" key="2">
    <source>
        <dbReference type="ARBA" id="ARBA00004651"/>
    </source>
</evidence>
<reference evidence="21" key="1">
    <citation type="journal article" date="2020" name="mSystems">
        <title>Genome- and Community-Level Interaction Insights into Carbon Utilization and Element Cycling Functions of Hydrothermarchaeota in Hydrothermal Sediment.</title>
        <authorList>
            <person name="Zhou Z."/>
            <person name="Liu Y."/>
            <person name="Xu W."/>
            <person name="Pan J."/>
            <person name="Luo Z.H."/>
            <person name="Li M."/>
        </authorList>
    </citation>
    <scope>NUCLEOTIDE SEQUENCE [LARGE SCALE GENOMIC DNA]</scope>
    <source>
        <strain evidence="21">SpSt-637</strain>
        <strain evidence="20">SpSt-667</strain>
    </source>
</reference>
<dbReference type="EMBL" id="DTCK01000039">
    <property type="protein sequence ID" value="HGQ36271.1"/>
    <property type="molecule type" value="Genomic_DNA"/>
</dbReference>
<evidence type="ECO:0000256" key="4">
    <source>
        <dbReference type="ARBA" id="ARBA00010561"/>
    </source>
</evidence>
<dbReference type="GO" id="GO:0005886">
    <property type="term" value="C:plasma membrane"/>
    <property type="evidence" value="ECO:0007669"/>
    <property type="project" value="UniProtKB-SubCell"/>
</dbReference>
<keyword evidence="10 19" id="KW-0812">Transmembrane</keyword>
<evidence type="ECO:0000256" key="18">
    <source>
        <dbReference type="ARBA" id="ARBA00049504"/>
    </source>
</evidence>
<feature type="transmembrane region" description="Helical" evidence="19">
    <location>
        <begin position="203"/>
        <end position="223"/>
    </location>
</feature>
<feature type="transmembrane region" description="Helical" evidence="19">
    <location>
        <begin position="137"/>
        <end position="157"/>
    </location>
</feature>
<evidence type="ECO:0000313" key="21">
    <source>
        <dbReference type="EMBL" id="HGQ64204.1"/>
    </source>
</evidence>
<keyword evidence="8 19" id="KW-0169">Cobalamin biosynthesis</keyword>
<evidence type="ECO:0000256" key="7">
    <source>
        <dbReference type="ARBA" id="ARBA00022475"/>
    </source>
</evidence>
<feature type="transmembrane region" description="Helical" evidence="19">
    <location>
        <begin position="32"/>
        <end position="54"/>
    </location>
</feature>
<evidence type="ECO:0000256" key="15">
    <source>
        <dbReference type="ARBA" id="ARBA00032605"/>
    </source>
</evidence>
<evidence type="ECO:0000256" key="8">
    <source>
        <dbReference type="ARBA" id="ARBA00022573"/>
    </source>
</evidence>
<comment type="pathway">
    <text evidence="3 19">Cofactor biosynthesis; adenosylcobalamin biosynthesis; adenosylcobalamin from cob(II)yrinate a,c-diamide: step 7/7.</text>
</comment>
<dbReference type="EMBL" id="DTBD01000022">
    <property type="protein sequence ID" value="HGQ64204.1"/>
    <property type="molecule type" value="Genomic_DNA"/>
</dbReference>
<keyword evidence="7 19" id="KW-1003">Cell membrane</keyword>
<organism evidence="21">
    <name type="scientific">Ignisphaera aggregans</name>
    <dbReference type="NCBI Taxonomy" id="334771"/>
    <lineage>
        <taxon>Archaea</taxon>
        <taxon>Thermoproteota</taxon>
        <taxon>Thermoprotei</taxon>
        <taxon>Desulfurococcales</taxon>
        <taxon>Desulfurococcaceae</taxon>
        <taxon>Ignisphaera</taxon>
    </lineage>
</organism>
<evidence type="ECO:0000256" key="3">
    <source>
        <dbReference type="ARBA" id="ARBA00004663"/>
    </source>
</evidence>
<evidence type="ECO:0000256" key="12">
    <source>
        <dbReference type="ARBA" id="ARBA00022989"/>
    </source>
</evidence>
<evidence type="ECO:0000256" key="11">
    <source>
        <dbReference type="ARBA" id="ARBA00022842"/>
    </source>
</evidence>
<comment type="subcellular location">
    <subcellularLocation>
        <location evidence="2 19">Cell membrane</location>
        <topology evidence="2 19">Multi-pass membrane protein</topology>
    </subcellularLocation>
</comment>
<comment type="catalytic activity">
    <reaction evidence="17 19">
        <text>alpha-ribazole + adenosylcob(III)inamide-GDP = adenosylcob(III)alamin + GMP + H(+)</text>
        <dbReference type="Rhea" id="RHEA:16049"/>
        <dbReference type="ChEBI" id="CHEBI:10329"/>
        <dbReference type="ChEBI" id="CHEBI:15378"/>
        <dbReference type="ChEBI" id="CHEBI:18408"/>
        <dbReference type="ChEBI" id="CHEBI:58115"/>
        <dbReference type="ChEBI" id="CHEBI:60487"/>
        <dbReference type="EC" id="2.7.8.26"/>
    </reaction>
</comment>
<comment type="function">
    <text evidence="14 19">Joins adenosylcobinamide-GDP and alpha-ribazole to generate adenosylcobalamin (Ado-cobalamin). Also synthesizes adenosylcobalamin 5'-phosphate from adenosylcobinamide-GDP and alpha-ribazole 5'-phosphate.</text>
</comment>
<dbReference type="PANTHER" id="PTHR34148">
    <property type="entry name" value="ADENOSYLCOBINAMIDE-GDP RIBAZOLETRANSFERASE"/>
    <property type="match status" value="1"/>
</dbReference>
<dbReference type="InterPro" id="IPR003805">
    <property type="entry name" value="CobS"/>
</dbReference>
<evidence type="ECO:0000256" key="5">
    <source>
        <dbReference type="ARBA" id="ARBA00013200"/>
    </source>
</evidence>